<dbReference type="PATRIC" id="fig|1225176.3.peg.2481"/>
<feature type="transmembrane region" description="Helical" evidence="1">
    <location>
        <begin position="153"/>
        <end position="174"/>
    </location>
</feature>
<reference evidence="2 3" key="1">
    <citation type="journal article" date="2012" name="J. Bacteriol.">
        <title>Draft Genome Sequence of Cecembia lonarensis Strain LW9T, Isolated from Lonar Lake, a Haloalkaline Lake in India.</title>
        <authorList>
            <person name="Shivaji S."/>
            <person name="Ara S."/>
            <person name="Singh A."/>
            <person name="Pinnaka A.K."/>
        </authorList>
    </citation>
    <scope>NUCLEOTIDE SEQUENCE [LARGE SCALE GENOMIC DNA]</scope>
    <source>
        <strain evidence="2 3">LW9</strain>
    </source>
</reference>
<keyword evidence="1" id="KW-0472">Membrane</keyword>
<keyword evidence="3" id="KW-1185">Reference proteome</keyword>
<proteinExistence type="predicted"/>
<accession>K1L9X9</accession>
<dbReference type="AlphaFoldDB" id="K1L9X9"/>
<organism evidence="2 3">
    <name type="scientific">Cecembia lonarensis (strain CCUG 58316 / KCTC 22772 / LW9)</name>
    <dbReference type="NCBI Taxonomy" id="1225176"/>
    <lineage>
        <taxon>Bacteria</taxon>
        <taxon>Pseudomonadati</taxon>
        <taxon>Bacteroidota</taxon>
        <taxon>Cytophagia</taxon>
        <taxon>Cytophagales</taxon>
        <taxon>Cyclobacteriaceae</taxon>
        <taxon>Cecembia</taxon>
    </lineage>
</organism>
<keyword evidence="1" id="KW-0812">Transmembrane</keyword>
<evidence type="ECO:0000313" key="3">
    <source>
        <dbReference type="Proteomes" id="UP000004478"/>
    </source>
</evidence>
<sequence length="296" mass="34783">MKHIVFTLIAFILPFVLWAQEVQVEGQFMKDSAKLGERIPYVLKAKYGPGHNIVFPDSTFDYSPFVLLEKKTFISSTQGGITLDSAVYYVSNFSLDPVVEFSIPVFEVFKYDSLTHQPLTSSLALQLVIDQIPEELAFRDNNIYQPIPTEFNYPLWIAMFVVALVLAFAIFFFFGNQLQKKWDIWMEKRRYRRFEKRWREAEGAFQKQPDMDHADELLGLWKTYMEHLKAKPFREWTTTEIAEFLENKAIVKDFRDIEMIIYAGKTSEDLPQACQNLWKICSDSYQQKITLTDERQ</sequence>
<gene>
    <name evidence="2" type="ORF">B879_02323</name>
</gene>
<comment type="caution">
    <text evidence="2">The sequence shown here is derived from an EMBL/GenBank/DDBJ whole genome shotgun (WGS) entry which is preliminary data.</text>
</comment>
<keyword evidence="1" id="KW-1133">Transmembrane helix</keyword>
<dbReference type="Proteomes" id="UP000004478">
    <property type="component" value="Unassembled WGS sequence"/>
</dbReference>
<protein>
    <submittedName>
        <fullName evidence="2">Uncharacterized protein</fullName>
    </submittedName>
</protein>
<evidence type="ECO:0000256" key="1">
    <source>
        <dbReference type="SAM" id="Phobius"/>
    </source>
</evidence>
<name>K1L9X9_CECL9</name>
<evidence type="ECO:0000313" key="2">
    <source>
        <dbReference type="EMBL" id="EKB49057.1"/>
    </source>
</evidence>
<dbReference type="EMBL" id="AMGM01000034">
    <property type="protein sequence ID" value="EKB49057.1"/>
    <property type="molecule type" value="Genomic_DNA"/>
</dbReference>